<sequence length="122" mass="13190">MSERMEQTGGGLDTVKLSAAVALLIAGVMGFYYFAAESMLVRVLGLLGVVAVAVFIAMTTAKGRQLAGFLGNARTEVRKMVWPTRVETTQTTLIVLGVVILVGIFLWLLDSLLGWIIRQFIG</sequence>
<dbReference type="GO" id="GO:0008320">
    <property type="term" value="F:protein transmembrane transporter activity"/>
    <property type="evidence" value="ECO:0007669"/>
    <property type="project" value="UniProtKB-UniRule"/>
</dbReference>
<keyword evidence="4 9" id="KW-0812">Transmembrane</keyword>
<dbReference type="EMBL" id="CP007029">
    <property type="protein sequence ID" value="AHE99258.1"/>
    <property type="molecule type" value="Genomic_DNA"/>
</dbReference>
<dbReference type="PANTHER" id="PTHR33910">
    <property type="entry name" value="PROTEIN TRANSLOCASE SUBUNIT SECE"/>
    <property type="match status" value="1"/>
</dbReference>
<keyword evidence="7 9" id="KW-0811">Translocation</keyword>
<dbReference type="PRINTS" id="PR01650">
    <property type="entry name" value="SECETRNLCASE"/>
</dbReference>
<dbReference type="HAMAP" id="MF_00422">
    <property type="entry name" value="SecE"/>
    <property type="match status" value="1"/>
</dbReference>
<dbReference type="Pfam" id="PF00584">
    <property type="entry name" value="SecE"/>
    <property type="match status" value="1"/>
</dbReference>
<evidence type="ECO:0000256" key="6">
    <source>
        <dbReference type="ARBA" id="ARBA00022989"/>
    </source>
</evidence>
<comment type="function">
    <text evidence="9">Essential subunit of the Sec protein translocation channel SecYEG. Clamps together the 2 halves of SecY. May contact the channel plug during translocation.</text>
</comment>
<evidence type="ECO:0000256" key="5">
    <source>
        <dbReference type="ARBA" id="ARBA00022927"/>
    </source>
</evidence>
<evidence type="ECO:0000256" key="3">
    <source>
        <dbReference type="ARBA" id="ARBA00022475"/>
    </source>
</evidence>
<gene>
    <name evidence="9" type="primary">secE</name>
    <name evidence="10" type="ORF">THITH_14355</name>
</gene>
<dbReference type="InterPro" id="IPR038379">
    <property type="entry name" value="SecE_sf"/>
</dbReference>
<accession>W0DQK2</accession>
<dbReference type="GO" id="GO:0043952">
    <property type="term" value="P:protein transport by the Sec complex"/>
    <property type="evidence" value="ECO:0007669"/>
    <property type="project" value="UniProtKB-UniRule"/>
</dbReference>
<evidence type="ECO:0000256" key="1">
    <source>
        <dbReference type="ARBA" id="ARBA00004370"/>
    </source>
</evidence>
<dbReference type="AlphaFoldDB" id="W0DQK2"/>
<dbReference type="NCBIfam" id="NF004371">
    <property type="entry name" value="PRK05740.1-1"/>
    <property type="match status" value="1"/>
</dbReference>
<dbReference type="KEGG" id="tti:THITH_14355"/>
<feature type="transmembrane region" description="Helical" evidence="9">
    <location>
        <begin position="43"/>
        <end position="61"/>
    </location>
</feature>
<evidence type="ECO:0000256" key="7">
    <source>
        <dbReference type="ARBA" id="ARBA00023010"/>
    </source>
</evidence>
<comment type="subcellular location">
    <subcellularLocation>
        <location evidence="1">Membrane</location>
    </subcellularLocation>
</comment>
<keyword evidence="5 9" id="KW-0653">Protein transport</keyword>
<dbReference type="RefSeq" id="WP_006747209.1">
    <property type="nucleotide sequence ID" value="NZ_CP007029.1"/>
</dbReference>
<dbReference type="GO" id="GO:0005886">
    <property type="term" value="C:plasma membrane"/>
    <property type="evidence" value="ECO:0007669"/>
    <property type="project" value="UniProtKB-UniRule"/>
</dbReference>
<dbReference type="GO" id="GO:0006605">
    <property type="term" value="P:protein targeting"/>
    <property type="evidence" value="ECO:0007669"/>
    <property type="project" value="UniProtKB-UniRule"/>
</dbReference>
<keyword evidence="2 9" id="KW-0813">Transport</keyword>
<keyword evidence="8 9" id="KW-0472">Membrane</keyword>
<dbReference type="Proteomes" id="UP000005289">
    <property type="component" value="Chromosome"/>
</dbReference>
<dbReference type="PROSITE" id="PS01067">
    <property type="entry name" value="SECE_SEC61G"/>
    <property type="match status" value="1"/>
</dbReference>
<dbReference type="OrthoDB" id="9806365at2"/>
<evidence type="ECO:0000256" key="8">
    <source>
        <dbReference type="ARBA" id="ARBA00023136"/>
    </source>
</evidence>
<dbReference type="InterPro" id="IPR001901">
    <property type="entry name" value="Translocase_SecE/Sec61-g"/>
</dbReference>
<name>W0DQK2_9GAMM</name>
<organism evidence="10 11">
    <name type="scientific">Thioalkalivibrio paradoxus ARh 1</name>
    <dbReference type="NCBI Taxonomy" id="713585"/>
    <lineage>
        <taxon>Bacteria</taxon>
        <taxon>Pseudomonadati</taxon>
        <taxon>Pseudomonadota</taxon>
        <taxon>Gammaproteobacteria</taxon>
        <taxon>Chromatiales</taxon>
        <taxon>Ectothiorhodospiraceae</taxon>
        <taxon>Thioalkalivibrio</taxon>
    </lineage>
</organism>
<dbReference type="HOGENOM" id="CLU_113663_0_1_6"/>
<evidence type="ECO:0000256" key="4">
    <source>
        <dbReference type="ARBA" id="ARBA00022692"/>
    </source>
</evidence>
<keyword evidence="11" id="KW-1185">Reference proteome</keyword>
<feature type="transmembrane region" description="Helical" evidence="9">
    <location>
        <begin position="93"/>
        <end position="117"/>
    </location>
</feature>
<evidence type="ECO:0000256" key="2">
    <source>
        <dbReference type="ARBA" id="ARBA00022448"/>
    </source>
</evidence>
<dbReference type="GO" id="GO:0065002">
    <property type="term" value="P:intracellular protein transmembrane transport"/>
    <property type="evidence" value="ECO:0007669"/>
    <property type="project" value="UniProtKB-UniRule"/>
</dbReference>
<feature type="transmembrane region" description="Helical" evidence="9">
    <location>
        <begin position="15"/>
        <end position="36"/>
    </location>
</feature>
<dbReference type="InterPro" id="IPR005807">
    <property type="entry name" value="SecE_bac"/>
</dbReference>
<comment type="caution">
    <text evidence="9">Lacks conserved residue(s) required for the propagation of feature annotation.</text>
</comment>
<dbReference type="NCBIfam" id="TIGR00964">
    <property type="entry name" value="secE_bact"/>
    <property type="match status" value="1"/>
</dbReference>
<protein>
    <recommendedName>
        <fullName evidence="9">Protein translocase subunit SecE</fullName>
    </recommendedName>
</protein>
<keyword evidence="6 9" id="KW-1133">Transmembrane helix</keyword>
<proteinExistence type="inferred from homology"/>
<comment type="similarity">
    <text evidence="9">Belongs to the SecE/SEC61-gamma family.</text>
</comment>
<dbReference type="GO" id="GO:0009306">
    <property type="term" value="P:protein secretion"/>
    <property type="evidence" value="ECO:0007669"/>
    <property type="project" value="UniProtKB-UniRule"/>
</dbReference>
<evidence type="ECO:0000313" key="11">
    <source>
        <dbReference type="Proteomes" id="UP000005289"/>
    </source>
</evidence>
<evidence type="ECO:0000256" key="9">
    <source>
        <dbReference type="HAMAP-Rule" id="MF_00422"/>
    </source>
</evidence>
<dbReference type="PANTHER" id="PTHR33910:SF1">
    <property type="entry name" value="PROTEIN TRANSLOCASE SUBUNIT SECE"/>
    <property type="match status" value="1"/>
</dbReference>
<reference evidence="10 11" key="1">
    <citation type="submission" date="2013-12" db="EMBL/GenBank/DDBJ databases">
        <authorList>
            <consortium name="DOE Joint Genome Institute"/>
            <person name="Muyzer G."/>
            <person name="Huntemann M."/>
            <person name="Han J."/>
            <person name="Chen A."/>
            <person name="Kyrpides N."/>
            <person name="Mavromatis K."/>
            <person name="Markowitz V."/>
            <person name="Palaniappan K."/>
            <person name="Ivanova N."/>
            <person name="Schaumberg A."/>
            <person name="Pati A."/>
            <person name="Liolios K."/>
            <person name="Nordberg H.P."/>
            <person name="Cantor M.N."/>
            <person name="Hua S.X."/>
            <person name="Woyke T."/>
        </authorList>
    </citation>
    <scope>NUCLEOTIDE SEQUENCE [LARGE SCALE GENOMIC DNA]</scope>
    <source>
        <strain evidence="10 11">ARh 1</strain>
    </source>
</reference>
<comment type="subunit">
    <text evidence="9">Component of the Sec protein translocase complex. Heterotrimer consisting of SecY, SecE and SecG subunits. The heterotrimers can form oligomers, although 1 heterotrimer is thought to be able to translocate proteins. Interacts with the ribosome. Interacts with SecDF, and other proteins may be involved. Interacts with SecA.</text>
</comment>
<keyword evidence="3 9" id="KW-1003">Cell membrane</keyword>
<evidence type="ECO:0000313" key="10">
    <source>
        <dbReference type="EMBL" id="AHE99258.1"/>
    </source>
</evidence>
<dbReference type="Gene3D" id="1.20.5.1030">
    <property type="entry name" value="Preprotein translocase secy subunit"/>
    <property type="match status" value="1"/>
</dbReference>
<dbReference type="STRING" id="713585.THITH_14355"/>